<accession>A0A672J6J3</accession>
<dbReference type="RefSeq" id="XP_029952947.1">
    <property type="nucleotide sequence ID" value="XM_030097087.1"/>
</dbReference>
<proteinExistence type="predicted"/>
<protein>
    <submittedName>
        <fullName evidence="2">Uncharacterized protein</fullName>
    </submittedName>
</protein>
<reference evidence="2" key="3">
    <citation type="submission" date="2025-09" db="UniProtKB">
        <authorList>
            <consortium name="Ensembl"/>
        </authorList>
    </citation>
    <scope>IDENTIFICATION</scope>
</reference>
<dbReference type="InterPro" id="IPR037656">
    <property type="entry name" value="DUF5525"/>
</dbReference>
<sequence>MGSESMQTITDPVLQRKMPIFDGTLPSSGLSKQPNMSAFLGKQALQYSGAYIAYDPRGKDGVRSTPPWSNSKTTLLDGRSPLNPFSGMMGQNHLIYRQDGASSEESHPHSSPLRHTPSKPGFMLYTKSPEISSPASAVSVGIRKQKSGCESSPSHSENSVYLAIPKPVYRHAPCCNELGCVIAPTYSVEHGAPRIPNTVYEREWMQSGAHYTELSPMQRKAQNTLLQQRGLQFEASEEALKRITVDAYSPGRTRTLPGVVEPTYSGYPCAPTRSLFRSLSEHGQSLQTSPRGYPGLISSHPTYERMTSEVYQEHSPMSKYGQLAQHPVFYYPQANVGVENRAQCKDSGSKKREDVPVVHKHPTSHPQEHYIVPQSLNAEIPLPRTEMLPTHSFMQGFEYPCYAVPRFHLDASQIRSPIKRPHASPSFHSSCINVSPSSQHKPLPVAPATSPHSSKPKTSLHADPFKAPSPFLLVDQHSPTRLVSQRGVSPASIQLGRFFSPLTGMHLDPAVFSPPGLSRDRPVDYSSCEAYPKQPKSFPVFPAVRRSHTPNHDSDRTQTAGPDEVKVRKLLSPVVPTVNRQSGSVLILGGTGHKDGLKRSISQVTPPIKIKEEDKDLSEVDLAKKQKMTNLQVGNASSFSPMPVIDTVFSLAPYLPAHRGIFPGRTPQRTVHTPEQPEVRPVSDVKEKSPDRGEQDPVDEASEEIHQDTVIQKVKNIKVEKVEPLDVDQSESPVPHTEYSEVIIKKELSDDDTSDGEPTLLKKTRDSDERDLKPSLAAQSETSDETKPAVLQLVNSSCQFDAHSPYEQTSLQPKSVSPVQLPQTKLNISNIPPQCLKLSRFKIVLPDAPLSSPCVLPSERPPVQPIAEPQPILDIHRPVRKHFLELHHSLCKLLSKSVSASSEPELKQWLSRLEITEPKSPSAKVQQVSCLLGVKAREVWINEEMKSALHEVLQRLNEYTAQERCPFPHVYRTGAVFLPMLVVKELLFPMVQGSFIDQVLQEHKVGLRPTTLSEEKILIQLHKRACSSKLRRLMSLKHLPDIYADVVNILYYTYVCKHLDPTSPDVQKQVQDQIWSRTIESKT</sequence>
<feature type="compositionally biased region" description="Polar residues" evidence="1">
    <location>
        <begin position="426"/>
        <end position="440"/>
    </location>
</feature>
<reference evidence="2" key="2">
    <citation type="submission" date="2025-08" db="UniProtKB">
        <authorList>
            <consortium name="Ensembl"/>
        </authorList>
    </citation>
    <scope>IDENTIFICATION</scope>
</reference>
<dbReference type="InParanoid" id="A0A672J6J3"/>
<name>A0A672J6J3_SALFA</name>
<organism evidence="2 3">
    <name type="scientific">Salarias fasciatus</name>
    <name type="common">Jewelled blenny</name>
    <name type="synonym">Blennius fasciatus</name>
    <dbReference type="NCBI Taxonomy" id="181472"/>
    <lineage>
        <taxon>Eukaryota</taxon>
        <taxon>Metazoa</taxon>
        <taxon>Chordata</taxon>
        <taxon>Craniata</taxon>
        <taxon>Vertebrata</taxon>
        <taxon>Euteleostomi</taxon>
        <taxon>Actinopterygii</taxon>
        <taxon>Neopterygii</taxon>
        <taxon>Teleostei</taxon>
        <taxon>Neoteleostei</taxon>
        <taxon>Acanthomorphata</taxon>
        <taxon>Ovalentaria</taxon>
        <taxon>Blenniimorphae</taxon>
        <taxon>Blenniiformes</taxon>
        <taxon>Blennioidei</taxon>
        <taxon>Blenniidae</taxon>
        <taxon>Salariinae</taxon>
        <taxon>Salarias</taxon>
    </lineage>
</organism>
<evidence type="ECO:0000313" key="3">
    <source>
        <dbReference type="Proteomes" id="UP000472267"/>
    </source>
</evidence>
<evidence type="ECO:0000313" key="2">
    <source>
        <dbReference type="Ensembl" id="ENSSFAP00005048752.1"/>
    </source>
</evidence>
<feature type="region of interest" description="Disordered" evidence="1">
    <location>
        <begin position="98"/>
        <end position="118"/>
    </location>
</feature>
<dbReference type="Proteomes" id="UP000472267">
    <property type="component" value="Chromosome 7"/>
</dbReference>
<gene>
    <name evidence="2" type="primary">c7h15orf39</name>
</gene>
<feature type="region of interest" description="Disordered" evidence="1">
    <location>
        <begin position="58"/>
        <end position="79"/>
    </location>
</feature>
<dbReference type="Pfam" id="PF17663">
    <property type="entry name" value="DUF5525"/>
    <property type="match status" value="1"/>
</dbReference>
<keyword evidence="3" id="KW-1185">Reference proteome</keyword>
<feature type="compositionally biased region" description="Basic and acidic residues" evidence="1">
    <location>
        <begin position="675"/>
        <end position="695"/>
    </location>
</feature>
<dbReference type="OrthoDB" id="9908305at2759"/>
<feature type="region of interest" description="Disordered" evidence="1">
    <location>
        <begin position="418"/>
        <end position="462"/>
    </location>
</feature>
<dbReference type="Ensembl" id="ENSSFAT00005050370.1">
    <property type="protein sequence ID" value="ENSSFAP00005048752.1"/>
    <property type="gene ID" value="ENSSFAG00005023640.1"/>
</dbReference>
<dbReference type="GeneID" id="115392473"/>
<feature type="compositionally biased region" description="Basic and acidic residues" evidence="1">
    <location>
        <begin position="763"/>
        <end position="773"/>
    </location>
</feature>
<dbReference type="OMA" id="YCPYLST"/>
<dbReference type="RefSeq" id="XP_029952950.1">
    <property type="nucleotide sequence ID" value="XM_030097090.1"/>
</dbReference>
<dbReference type="AlphaFoldDB" id="A0A672J6J3"/>
<dbReference type="CTD" id="100154113"/>
<dbReference type="PANTHER" id="PTHR28422:SF1">
    <property type="entry name" value="SIMILAR TO HUMAN CHROMOSOME 15 OPEN READING FRAME 39"/>
    <property type="match status" value="1"/>
</dbReference>
<dbReference type="RefSeq" id="XP_029952949.1">
    <property type="nucleotide sequence ID" value="XM_030097089.1"/>
</dbReference>
<feature type="region of interest" description="Disordered" evidence="1">
    <location>
        <begin position="538"/>
        <end position="561"/>
    </location>
</feature>
<feature type="region of interest" description="Disordered" evidence="1">
    <location>
        <begin position="726"/>
        <end position="787"/>
    </location>
</feature>
<reference evidence="2" key="1">
    <citation type="submission" date="2019-06" db="EMBL/GenBank/DDBJ databases">
        <authorList>
            <consortium name="Wellcome Sanger Institute Data Sharing"/>
        </authorList>
    </citation>
    <scope>NUCLEOTIDE SEQUENCE [LARGE SCALE GENOMIC DNA]</scope>
</reference>
<dbReference type="PANTHER" id="PTHR28422">
    <property type="entry name" value="SIMILAR TO HUMAN CHROMOSOME 15 OPEN READING FRAME 39"/>
    <property type="match status" value="1"/>
</dbReference>
<feature type="region of interest" description="Disordered" evidence="1">
    <location>
        <begin position="660"/>
        <end position="709"/>
    </location>
</feature>
<evidence type="ECO:0000256" key="1">
    <source>
        <dbReference type="SAM" id="MobiDB-lite"/>
    </source>
</evidence>